<keyword evidence="2" id="KW-1185">Reference proteome</keyword>
<evidence type="ECO:0000313" key="2">
    <source>
        <dbReference type="Proteomes" id="UP000002195"/>
    </source>
</evidence>
<dbReference type="InParanoid" id="Q55EI5"/>
<gene>
    <name evidence="1" type="ORF">DDB_G0268882</name>
</gene>
<evidence type="ECO:0000313" key="1">
    <source>
        <dbReference type="EMBL" id="EAL73030.1"/>
    </source>
</evidence>
<dbReference type="KEGG" id="ddi:DDB_G0268882"/>
<dbReference type="AlphaFoldDB" id="Q55EI5"/>
<accession>Q55EI5</accession>
<dbReference type="Proteomes" id="UP000002195">
    <property type="component" value="Unassembled WGS sequence"/>
</dbReference>
<sequence>MDTSIYAFLIEEHEAIEKERNEQILEFGRQEQLKLDLENHLENNSKIGLSKDDSSRLLKYSSDIINDDDCCCCCSSKSKSNEILRITNPILTEEERKQINEKNRINELKAINYYHLLKISNAKINNKKIIDSL</sequence>
<dbReference type="VEuPathDB" id="AmoebaDB:DDB_G0268882"/>
<dbReference type="EMBL" id="AAFI02000004">
    <property type="protein sequence ID" value="EAL73030.1"/>
    <property type="molecule type" value="Genomic_DNA"/>
</dbReference>
<dbReference type="HOGENOM" id="CLU_1910568_0_0_1"/>
<dbReference type="SMR" id="Q55EI5"/>
<dbReference type="RefSeq" id="XP_647035.1">
    <property type="nucleotide sequence ID" value="XM_641943.1"/>
</dbReference>
<organism evidence="1 2">
    <name type="scientific">Dictyostelium discoideum</name>
    <name type="common">Social amoeba</name>
    <dbReference type="NCBI Taxonomy" id="44689"/>
    <lineage>
        <taxon>Eukaryota</taxon>
        <taxon>Amoebozoa</taxon>
        <taxon>Evosea</taxon>
        <taxon>Eumycetozoa</taxon>
        <taxon>Dictyostelia</taxon>
        <taxon>Dictyosteliales</taxon>
        <taxon>Dictyosteliaceae</taxon>
        <taxon>Dictyostelium</taxon>
    </lineage>
</organism>
<reference evidence="1 2" key="1">
    <citation type="journal article" date="2005" name="Nature">
        <title>The genome of the social amoeba Dictyostelium discoideum.</title>
        <authorList>
            <consortium name="The Dictyostelium discoideum Sequencing Consortium"/>
            <person name="Eichinger L."/>
            <person name="Pachebat J.A."/>
            <person name="Glockner G."/>
            <person name="Rajandream M.A."/>
            <person name="Sucgang R."/>
            <person name="Berriman M."/>
            <person name="Song J."/>
            <person name="Olsen R."/>
            <person name="Szafranski K."/>
            <person name="Xu Q."/>
            <person name="Tunggal B."/>
            <person name="Kummerfeld S."/>
            <person name="Madera M."/>
            <person name="Konfortov B.A."/>
            <person name="Rivero F."/>
            <person name="Bankier A.T."/>
            <person name="Lehmann R."/>
            <person name="Hamlin N."/>
            <person name="Davies R."/>
            <person name="Gaudet P."/>
            <person name="Fey P."/>
            <person name="Pilcher K."/>
            <person name="Chen G."/>
            <person name="Saunders D."/>
            <person name="Sodergren E."/>
            <person name="Davis P."/>
            <person name="Kerhornou A."/>
            <person name="Nie X."/>
            <person name="Hall N."/>
            <person name="Anjard C."/>
            <person name="Hemphill L."/>
            <person name="Bason N."/>
            <person name="Farbrother P."/>
            <person name="Desany B."/>
            <person name="Just E."/>
            <person name="Morio T."/>
            <person name="Rost R."/>
            <person name="Churcher C."/>
            <person name="Cooper J."/>
            <person name="Haydock S."/>
            <person name="van Driessche N."/>
            <person name="Cronin A."/>
            <person name="Goodhead I."/>
            <person name="Muzny D."/>
            <person name="Mourier T."/>
            <person name="Pain A."/>
            <person name="Lu M."/>
            <person name="Harper D."/>
            <person name="Lindsay R."/>
            <person name="Hauser H."/>
            <person name="James K."/>
            <person name="Quiles M."/>
            <person name="Madan Babu M."/>
            <person name="Saito T."/>
            <person name="Buchrieser C."/>
            <person name="Wardroper A."/>
            <person name="Felder M."/>
            <person name="Thangavelu M."/>
            <person name="Johnson D."/>
            <person name="Knights A."/>
            <person name="Loulseged H."/>
            <person name="Mungall K."/>
            <person name="Oliver K."/>
            <person name="Price C."/>
            <person name="Quail M.A."/>
            <person name="Urushihara H."/>
            <person name="Hernandez J."/>
            <person name="Rabbinowitsch E."/>
            <person name="Steffen D."/>
            <person name="Sanders M."/>
            <person name="Ma J."/>
            <person name="Kohara Y."/>
            <person name="Sharp S."/>
            <person name="Simmonds M."/>
            <person name="Spiegler S."/>
            <person name="Tivey A."/>
            <person name="Sugano S."/>
            <person name="White B."/>
            <person name="Walker D."/>
            <person name="Woodward J."/>
            <person name="Winckler T."/>
            <person name="Tanaka Y."/>
            <person name="Shaulsky G."/>
            <person name="Schleicher M."/>
            <person name="Weinstock G."/>
            <person name="Rosenthal A."/>
            <person name="Cox E.C."/>
            <person name="Chisholm R.L."/>
            <person name="Gibbs R."/>
            <person name="Loomis W.F."/>
            <person name="Platzer M."/>
            <person name="Kay R.R."/>
            <person name="Williams J."/>
            <person name="Dear P.H."/>
            <person name="Noegel A.A."/>
            <person name="Barrell B."/>
            <person name="Kuspa A."/>
        </authorList>
    </citation>
    <scope>NUCLEOTIDE SEQUENCE [LARGE SCALE GENOMIC DNA]</scope>
    <source>
        <strain evidence="1 2">AX4</strain>
    </source>
</reference>
<name>Q55EI5_DICDI</name>
<dbReference type="dictyBase" id="DDB_G0268882"/>
<protein>
    <submittedName>
        <fullName evidence="1">Uncharacterized protein</fullName>
    </submittedName>
</protein>
<comment type="caution">
    <text evidence="1">The sequence shown here is derived from an EMBL/GenBank/DDBJ whole genome shotgun (WGS) entry which is preliminary data.</text>
</comment>
<dbReference type="GeneID" id="8616730"/>
<proteinExistence type="predicted"/>
<dbReference type="PaxDb" id="44689-DDB0190101"/>